<feature type="region of interest" description="Disordered" evidence="1">
    <location>
        <begin position="462"/>
        <end position="490"/>
    </location>
</feature>
<sequence>MSTERPDNDAKPDATEAAEAKGDSGDAKGAEEPAGPGQPARPEEPAGPEVPSAGGSDVSAGAAEGVEEVGVKEVNGVEEVKGVKEVKDVEGPVGDDEPKVRRGRSSVLIASVAAAVLLVGGGGAYLTASTTGGSGGGSDSGAPAGDGTPPPLALDGYTEGGTNGIAPGEPHPNGVTYRADGTLPAGPDSAPVYRSAGDVTSAEVARLAKALGVEGTPKIEGGTWKVGASKDGSGPSLQVNKDAPGTWTFSRYAPGTDNCRKADVCASAPGTAAGGDPVSEAAAKEAAAPVLKAVGQDAAKLDATQVAGAVRTVNAEPEVGGLPTYGWTTGIQVGADGQVTGGSGNVKTPVKGDTYPVVGADRALDLMNGRGQDTGGSARKGIGGCASPVPLKGGDEASCEAATATPAPEPVTVVDDAVFGLAARFTEGQPVLVPSWLFQVRPEGAGAGFTVTHPAVDPAYLTAPEPPSAVTPSPLTPGEPSGSAPKTRNVPVEGYTVKGKDLTVSFWGGVCGEYSASADEANGKVTVTVTEKPSGKVCILIAKAMERTVRLDRPLDGREVVGTNGKEIPKGSLTDRAPSAR</sequence>
<feature type="region of interest" description="Disordered" evidence="1">
    <location>
        <begin position="558"/>
        <end position="581"/>
    </location>
</feature>
<feature type="region of interest" description="Disordered" evidence="1">
    <location>
        <begin position="222"/>
        <end position="242"/>
    </location>
</feature>
<feature type="compositionally biased region" description="Basic and acidic residues" evidence="1">
    <location>
        <begin position="78"/>
        <end position="100"/>
    </location>
</feature>
<dbReference type="EMBL" id="JBIAWJ010000010">
    <property type="protein sequence ID" value="MFF4523726.1"/>
    <property type="molecule type" value="Genomic_DNA"/>
</dbReference>
<protein>
    <recommendedName>
        <fullName evidence="5">Large membrane protein</fullName>
    </recommendedName>
</protein>
<dbReference type="Proteomes" id="UP001602058">
    <property type="component" value="Unassembled WGS sequence"/>
</dbReference>
<keyword evidence="2" id="KW-0812">Transmembrane</keyword>
<keyword evidence="2" id="KW-0472">Membrane</keyword>
<keyword evidence="2" id="KW-1133">Transmembrane helix</keyword>
<organism evidence="3 4">
    <name type="scientific">Streptomyces bluensis</name>
    <dbReference type="NCBI Taxonomy" id="33897"/>
    <lineage>
        <taxon>Bacteria</taxon>
        <taxon>Bacillati</taxon>
        <taxon>Actinomycetota</taxon>
        <taxon>Actinomycetes</taxon>
        <taxon>Kitasatosporales</taxon>
        <taxon>Streptomycetaceae</taxon>
        <taxon>Streptomyces</taxon>
    </lineage>
</organism>
<feature type="region of interest" description="Disordered" evidence="1">
    <location>
        <begin position="131"/>
        <end position="194"/>
    </location>
</feature>
<evidence type="ECO:0000256" key="1">
    <source>
        <dbReference type="SAM" id="MobiDB-lite"/>
    </source>
</evidence>
<feature type="compositionally biased region" description="Basic and acidic residues" evidence="1">
    <location>
        <begin position="1"/>
        <end position="31"/>
    </location>
</feature>
<dbReference type="RefSeq" id="WP_387888233.1">
    <property type="nucleotide sequence ID" value="NZ_JBIAWJ010000010.1"/>
</dbReference>
<name>A0ABW6UJX2_9ACTN</name>
<accession>A0ABW6UJX2</accession>
<gene>
    <name evidence="3" type="ORF">ACFY1D_20260</name>
</gene>
<feature type="compositionally biased region" description="Low complexity" evidence="1">
    <location>
        <begin position="50"/>
        <end position="64"/>
    </location>
</feature>
<evidence type="ECO:0000313" key="3">
    <source>
        <dbReference type="EMBL" id="MFF4523726.1"/>
    </source>
</evidence>
<proteinExistence type="predicted"/>
<comment type="caution">
    <text evidence="3">The sequence shown here is derived from an EMBL/GenBank/DDBJ whole genome shotgun (WGS) entry which is preliminary data.</text>
</comment>
<evidence type="ECO:0008006" key="5">
    <source>
        <dbReference type="Google" id="ProtNLM"/>
    </source>
</evidence>
<evidence type="ECO:0000256" key="2">
    <source>
        <dbReference type="SAM" id="Phobius"/>
    </source>
</evidence>
<feature type="compositionally biased region" description="Pro residues" evidence="1">
    <location>
        <begin position="464"/>
        <end position="477"/>
    </location>
</feature>
<feature type="transmembrane region" description="Helical" evidence="2">
    <location>
        <begin position="107"/>
        <end position="126"/>
    </location>
</feature>
<evidence type="ECO:0000313" key="4">
    <source>
        <dbReference type="Proteomes" id="UP001602058"/>
    </source>
</evidence>
<feature type="region of interest" description="Disordered" evidence="1">
    <location>
        <begin position="1"/>
        <end position="103"/>
    </location>
</feature>
<reference evidence="3 4" key="1">
    <citation type="submission" date="2024-10" db="EMBL/GenBank/DDBJ databases">
        <title>The Natural Products Discovery Center: Release of the First 8490 Sequenced Strains for Exploring Actinobacteria Biosynthetic Diversity.</title>
        <authorList>
            <person name="Kalkreuter E."/>
            <person name="Kautsar S.A."/>
            <person name="Yang D."/>
            <person name="Bader C.D."/>
            <person name="Teijaro C.N."/>
            <person name="Fluegel L."/>
            <person name="Davis C.M."/>
            <person name="Simpson J.R."/>
            <person name="Lauterbach L."/>
            <person name="Steele A.D."/>
            <person name="Gui C."/>
            <person name="Meng S."/>
            <person name="Li G."/>
            <person name="Viehrig K."/>
            <person name="Ye F."/>
            <person name="Su P."/>
            <person name="Kiefer A.F."/>
            <person name="Nichols A."/>
            <person name="Cepeda A.J."/>
            <person name="Yan W."/>
            <person name="Fan B."/>
            <person name="Jiang Y."/>
            <person name="Adhikari A."/>
            <person name="Zheng C.-J."/>
            <person name="Schuster L."/>
            <person name="Cowan T.M."/>
            <person name="Smanski M.J."/>
            <person name="Chevrette M.G."/>
            <person name="De Carvalho L.P.S."/>
            <person name="Shen B."/>
        </authorList>
    </citation>
    <scope>NUCLEOTIDE SEQUENCE [LARGE SCALE GENOMIC DNA]</scope>
    <source>
        <strain evidence="3 4">NPDC001390</strain>
    </source>
</reference>
<keyword evidence="4" id="KW-1185">Reference proteome</keyword>